<keyword evidence="3" id="KW-0479">Metal-binding</keyword>
<dbReference type="InterPro" id="IPR058240">
    <property type="entry name" value="rSAM_sf"/>
</dbReference>
<dbReference type="InterPro" id="IPR007197">
    <property type="entry name" value="rSAM"/>
</dbReference>
<keyword evidence="8" id="KW-1185">Reference proteome</keyword>
<dbReference type="Proteomes" id="UP000516424">
    <property type="component" value="Chromosome"/>
</dbReference>
<evidence type="ECO:0000256" key="2">
    <source>
        <dbReference type="ARBA" id="ARBA00022691"/>
    </source>
</evidence>
<name>A0AB33ICC1_ACEAC</name>
<dbReference type="GO" id="GO:0051536">
    <property type="term" value="F:iron-sulfur cluster binding"/>
    <property type="evidence" value="ECO:0007669"/>
    <property type="project" value="UniProtKB-KW"/>
</dbReference>
<evidence type="ECO:0000313" key="7">
    <source>
        <dbReference type="EMBL" id="BCK74491.1"/>
    </source>
</evidence>
<dbReference type="PANTHER" id="PTHR11228">
    <property type="entry name" value="RADICAL SAM DOMAIN PROTEIN"/>
    <property type="match status" value="1"/>
</dbReference>
<evidence type="ECO:0000313" key="8">
    <source>
        <dbReference type="Proteomes" id="UP000516424"/>
    </source>
</evidence>
<evidence type="ECO:0000256" key="5">
    <source>
        <dbReference type="ARBA" id="ARBA00023014"/>
    </source>
</evidence>
<keyword evidence="5" id="KW-0411">Iron-sulfur</keyword>
<organism evidence="7 8">
    <name type="scientific">Acetobacter aceti NBRC 14818</name>
    <dbReference type="NCBI Taxonomy" id="887700"/>
    <lineage>
        <taxon>Bacteria</taxon>
        <taxon>Pseudomonadati</taxon>
        <taxon>Pseudomonadota</taxon>
        <taxon>Alphaproteobacteria</taxon>
        <taxon>Acetobacterales</taxon>
        <taxon>Acetobacteraceae</taxon>
        <taxon>Acetobacter</taxon>
        <taxon>Acetobacter subgen. Acetobacter</taxon>
    </lineage>
</organism>
<dbReference type="InterPro" id="IPR050377">
    <property type="entry name" value="Radical_SAM_PqqE_MftC-like"/>
</dbReference>
<dbReference type="EMBL" id="AP023410">
    <property type="protein sequence ID" value="BCK74491.1"/>
    <property type="molecule type" value="Genomic_DNA"/>
</dbReference>
<sequence>MSSRSRLAAFTASLLPAAIDVSVTDYCNADCDFCGFAKSKMKGKPRHFIDTDEFVRALPILVERGISFVDFQGGEPLLHPEIIRMVSAVRDHGMKSNLITNGWSLPTHARDLAEAGLKALFISIDSHDMVLHEKNRGLKGVEERIKDGTALMSSYGIPVMASVTVSRLVDIRRLPDTLGSLGFSGVTFSYPRREAFESSSLVFNENSELIDFTGAELIAVLDQILKMKKEFPVLNPTASVQDIQRHIRGEKEHFPCVGGFKYFYMDWELNVWRCEAWNKPMGSVFDFAKFPDDRTRCTACTMSCYRDSSTMMFAPLAASAALDKLAHAEPVQAVKTLFDPRVMESAKSAMQEAGLLLRMCKGYARN</sequence>
<dbReference type="CDD" id="cd01335">
    <property type="entry name" value="Radical_SAM"/>
    <property type="match status" value="1"/>
</dbReference>
<dbReference type="PROSITE" id="PS51918">
    <property type="entry name" value="RADICAL_SAM"/>
    <property type="match status" value="1"/>
</dbReference>
<dbReference type="GO" id="GO:0003824">
    <property type="term" value="F:catalytic activity"/>
    <property type="evidence" value="ECO:0007669"/>
    <property type="project" value="InterPro"/>
</dbReference>
<dbReference type="RefSeq" id="WP_231367890.1">
    <property type="nucleotide sequence ID" value="NZ_AP023410.1"/>
</dbReference>
<dbReference type="GO" id="GO:0046872">
    <property type="term" value="F:metal ion binding"/>
    <property type="evidence" value="ECO:0007669"/>
    <property type="project" value="UniProtKB-KW"/>
</dbReference>
<feature type="domain" description="Radical SAM core" evidence="6">
    <location>
        <begin position="13"/>
        <end position="216"/>
    </location>
</feature>
<keyword evidence="2" id="KW-0949">S-adenosyl-L-methionine</keyword>
<comment type="cofactor">
    <cofactor evidence="1">
        <name>[4Fe-4S] cluster</name>
        <dbReference type="ChEBI" id="CHEBI:49883"/>
    </cofactor>
</comment>
<dbReference type="Gene3D" id="3.20.20.70">
    <property type="entry name" value="Aldolase class I"/>
    <property type="match status" value="1"/>
</dbReference>
<dbReference type="SUPFAM" id="SSF102114">
    <property type="entry name" value="Radical SAM enzymes"/>
    <property type="match status" value="1"/>
</dbReference>
<evidence type="ECO:0000256" key="1">
    <source>
        <dbReference type="ARBA" id="ARBA00001966"/>
    </source>
</evidence>
<reference evidence="7 8" key="1">
    <citation type="journal article" date="2011" name="Microbiology">
        <title>Transcriptome response to different carbon sources in Acetobacter aceti.</title>
        <authorList>
            <person name="Sakurai K."/>
            <person name="Arai H."/>
            <person name="Ishii M."/>
            <person name="Igarashi Y."/>
        </authorList>
    </citation>
    <scope>NUCLEOTIDE SEQUENCE [LARGE SCALE GENOMIC DNA]</scope>
    <source>
        <strain evidence="7 8">NBRC 14818</strain>
    </source>
</reference>
<dbReference type="InterPro" id="IPR013785">
    <property type="entry name" value="Aldolase_TIM"/>
</dbReference>
<gene>
    <name evidence="7" type="ORF">EMQ_0097</name>
</gene>
<evidence type="ECO:0000259" key="6">
    <source>
        <dbReference type="PROSITE" id="PS51918"/>
    </source>
</evidence>
<proteinExistence type="predicted"/>
<evidence type="ECO:0000256" key="3">
    <source>
        <dbReference type="ARBA" id="ARBA00022723"/>
    </source>
</evidence>
<dbReference type="SFLD" id="SFLDG01067">
    <property type="entry name" value="SPASM/twitch_domain_containing"/>
    <property type="match status" value="1"/>
</dbReference>
<dbReference type="PANTHER" id="PTHR11228:SF7">
    <property type="entry name" value="PQQA PEPTIDE CYCLASE"/>
    <property type="match status" value="1"/>
</dbReference>
<keyword evidence="4" id="KW-0408">Iron</keyword>
<dbReference type="SFLD" id="SFLDS00029">
    <property type="entry name" value="Radical_SAM"/>
    <property type="match status" value="1"/>
</dbReference>
<dbReference type="Pfam" id="PF04055">
    <property type="entry name" value="Radical_SAM"/>
    <property type="match status" value="1"/>
</dbReference>
<evidence type="ECO:0000256" key="4">
    <source>
        <dbReference type="ARBA" id="ARBA00023004"/>
    </source>
</evidence>
<dbReference type="AlphaFoldDB" id="A0AB33ICC1"/>
<protein>
    <recommendedName>
        <fullName evidence="6">Radical SAM core domain-containing protein</fullName>
    </recommendedName>
</protein>
<accession>A0AB33ICC1</accession>